<feature type="binding site" evidence="11">
    <location>
        <position position="62"/>
    </location>
    <ligand>
        <name>substrate</name>
    </ligand>
</feature>
<dbReference type="InterPro" id="IPR000623">
    <property type="entry name" value="Shikimate_kinase/TSH1"/>
</dbReference>
<dbReference type="EC" id="2.7.1.71" evidence="3 11"/>
<dbReference type="PANTHER" id="PTHR21087:SF16">
    <property type="entry name" value="SHIKIMATE KINASE 1, CHLOROPLASTIC"/>
    <property type="match status" value="1"/>
</dbReference>
<dbReference type="PANTHER" id="PTHR21087">
    <property type="entry name" value="SHIKIMATE KINASE"/>
    <property type="match status" value="1"/>
</dbReference>
<keyword evidence="4 11" id="KW-0028">Amino-acid biosynthesis</keyword>
<evidence type="ECO:0000256" key="3">
    <source>
        <dbReference type="ARBA" id="ARBA00012154"/>
    </source>
</evidence>
<dbReference type="InterPro" id="IPR027417">
    <property type="entry name" value="P-loop_NTPase"/>
</dbReference>
<feature type="binding site" evidence="11">
    <location>
        <position position="84"/>
    </location>
    <ligand>
        <name>substrate</name>
    </ligand>
</feature>
<comment type="pathway">
    <text evidence="1 11">Metabolic intermediate biosynthesis; chorismate biosynthesis; chorismate from D-erythrose 4-phosphate and phosphoenolpyruvate: step 5/7.</text>
</comment>
<dbReference type="UniPathway" id="UPA00053">
    <property type="reaction ID" value="UER00088"/>
</dbReference>
<comment type="catalytic activity">
    <reaction evidence="10 11">
        <text>shikimate + ATP = 3-phosphoshikimate + ADP + H(+)</text>
        <dbReference type="Rhea" id="RHEA:13121"/>
        <dbReference type="ChEBI" id="CHEBI:15378"/>
        <dbReference type="ChEBI" id="CHEBI:30616"/>
        <dbReference type="ChEBI" id="CHEBI:36208"/>
        <dbReference type="ChEBI" id="CHEBI:145989"/>
        <dbReference type="ChEBI" id="CHEBI:456216"/>
        <dbReference type="EC" id="2.7.1.71"/>
    </reaction>
</comment>
<sequence length="181" mass="20014">MGLRLKKTIALVGLMGAGKTAVGTALARKLNAPFLDSDEEIVKAANMSIAEIFERDGESFFRQKESQVIARLLQGRPAVLSTGGGAFMSETNRREISRNGVAIWLDADLDLLWARVRHKDSRPLLHTADPYATLRNLYNQRRPFYALADLTVKADPRYSVDEMAGAVLAILKTRPDVVEAM</sequence>
<dbReference type="GO" id="GO:0005524">
    <property type="term" value="F:ATP binding"/>
    <property type="evidence" value="ECO:0007669"/>
    <property type="project" value="UniProtKB-UniRule"/>
</dbReference>
<keyword evidence="5 11" id="KW-0808">Transferase</keyword>
<dbReference type="NCBIfam" id="NF010552">
    <property type="entry name" value="PRK13946.1"/>
    <property type="match status" value="1"/>
</dbReference>
<comment type="caution">
    <text evidence="11">Lacks conserved residue(s) required for the propagation of feature annotation.</text>
</comment>
<evidence type="ECO:0000256" key="8">
    <source>
        <dbReference type="ARBA" id="ARBA00022840"/>
    </source>
</evidence>
<keyword evidence="6 11" id="KW-0547">Nucleotide-binding</keyword>
<evidence type="ECO:0000256" key="5">
    <source>
        <dbReference type="ARBA" id="ARBA00022679"/>
    </source>
</evidence>
<feature type="binding site" evidence="11">
    <location>
        <position position="122"/>
    </location>
    <ligand>
        <name>ATP</name>
        <dbReference type="ChEBI" id="CHEBI:30616"/>
    </ligand>
</feature>
<organism evidence="12 13">
    <name type="scientific">Rhodovulum bhavnagarense</name>
    <dbReference type="NCBI Taxonomy" id="992286"/>
    <lineage>
        <taxon>Bacteria</taxon>
        <taxon>Pseudomonadati</taxon>
        <taxon>Pseudomonadota</taxon>
        <taxon>Alphaproteobacteria</taxon>
        <taxon>Rhodobacterales</taxon>
        <taxon>Paracoccaceae</taxon>
        <taxon>Rhodovulum</taxon>
    </lineage>
</organism>
<keyword evidence="11" id="KW-0963">Cytoplasm</keyword>
<comment type="caution">
    <text evidence="12">The sequence shown here is derived from an EMBL/GenBank/DDBJ whole genome shotgun (WGS) entry which is preliminary data.</text>
</comment>
<evidence type="ECO:0000256" key="9">
    <source>
        <dbReference type="ARBA" id="ARBA00023141"/>
    </source>
</evidence>
<keyword evidence="13" id="KW-1185">Reference proteome</keyword>
<evidence type="ECO:0000256" key="7">
    <source>
        <dbReference type="ARBA" id="ARBA00022777"/>
    </source>
</evidence>
<dbReference type="InterPro" id="IPR031322">
    <property type="entry name" value="Shikimate/glucono_kinase"/>
</dbReference>
<evidence type="ECO:0000256" key="1">
    <source>
        <dbReference type="ARBA" id="ARBA00004842"/>
    </source>
</evidence>
<dbReference type="Pfam" id="PF01202">
    <property type="entry name" value="SKI"/>
    <property type="match status" value="1"/>
</dbReference>
<reference evidence="12 13" key="1">
    <citation type="submission" date="2019-03" db="EMBL/GenBank/DDBJ databases">
        <title>Genomic Encyclopedia of Type Strains, Phase IV (KMG-IV): sequencing the most valuable type-strain genomes for metagenomic binning, comparative biology and taxonomic classification.</title>
        <authorList>
            <person name="Goeker M."/>
        </authorList>
    </citation>
    <scope>NUCLEOTIDE SEQUENCE [LARGE SCALE GENOMIC DNA]</scope>
    <source>
        <strain evidence="12 13">DSM 24766</strain>
    </source>
</reference>
<gene>
    <name evidence="11" type="primary">aroK</name>
    <name evidence="12" type="ORF">EV663_10537</name>
</gene>
<dbReference type="InterPro" id="IPR023000">
    <property type="entry name" value="Shikimate_kinase_CS"/>
</dbReference>
<evidence type="ECO:0000256" key="10">
    <source>
        <dbReference type="ARBA" id="ARBA00048567"/>
    </source>
</evidence>
<dbReference type="Gene3D" id="3.40.50.300">
    <property type="entry name" value="P-loop containing nucleotide triphosphate hydrolases"/>
    <property type="match status" value="1"/>
</dbReference>
<comment type="subunit">
    <text evidence="11">Monomer.</text>
</comment>
<dbReference type="HAMAP" id="MF_00109">
    <property type="entry name" value="Shikimate_kinase"/>
    <property type="match status" value="1"/>
</dbReference>
<proteinExistence type="inferred from homology"/>
<dbReference type="GO" id="GO:0000287">
    <property type="term" value="F:magnesium ion binding"/>
    <property type="evidence" value="ECO:0007669"/>
    <property type="project" value="UniProtKB-UniRule"/>
</dbReference>
<comment type="cofactor">
    <cofactor evidence="11">
        <name>Mg(2+)</name>
        <dbReference type="ChEBI" id="CHEBI:18420"/>
    </cofactor>
    <text evidence="11">Binds 1 Mg(2+) ion per subunit.</text>
</comment>
<feature type="binding site" evidence="11">
    <location>
        <begin position="16"/>
        <end position="21"/>
    </location>
    <ligand>
        <name>ATP</name>
        <dbReference type="ChEBI" id="CHEBI:30616"/>
    </ligand>
</feature>
<evidence type="ECO:0000256" key="4">
    <source>
        <dbReference type="ARBA" id="ARBA00022605"/>
    </source>
</evidence>
<keyword evidence="7 11" id="KW-0418">Kinase</keyword>
<dbReference type="PROSITE" id="PS01128">
    <property type="entry name" value="SHIKIMATE_KINASE"/>
    <property type="match status" value="1"/>
</dbReference>
<name>A0A4R2RG33_9RHOB</name>
<evidence type="ECO:0000313" key="12">
    <source>
        <dbReference type="EMBL" id="TCP61319.1"/>
    </source>
</evidence>
<keyword evidence="11" id="KW-0479">Metal-binding</keyword>
<dbReference type="GO" id="GO:0008652">
    <property type="term" value="P:amino acid biosynthetic process"/>
    <property type="evidence" value="ECO:0007669"/>
    <property type="project" value="UniProtKB-KW"/>
</dbReference>
<comment type="function">
    <text evidence="11">Catalyzes the specific phosphorylation of the 3-hydroxyl group of shikimic acid using ATP as a cosubstrate.</text>
</comment>
<comment type="similarity">
    <text evidence="2 11">Belongs to the shikimate kinase family.</text>
</comment>
<dbReference type="CDD" id="cd00464">
    <property type="entry name" value="SK"/>
    <property type="match status" value="1"/>
</dbReference>
<dbReference type="PRINTS" id="PR01100">
    <property type="entry name" value="SHIKIMTKNASE"/>
</dbReference>
<dbReference type="EMBL" id="SLXU01000005">
    <property type="protein sequence ID" value="TCP61319.1"/>
    <property type="molecule type" value="Genomic_DNA"/>
</dbReference>
<evidence type="ECO:0000256" key="2">
    <source>
        <dbReference type="ARBA" id="ARBA00006997"/>
    </source>
</evidence>
<feature type="binding site" evidence="11">
    <location>
        <position position="141"/>
    </location>
    <ligand>
        <name>substrate</name>
    </ligand>
</feature>
<dbReference type="SUPFAM" id="SSF52540">
    <property type="entry name" value="P-loop containing nucleoside triphosphate hydrolases"/>
    <property type="match status" value="1"/>
</dbReference>
<protein>
    <recommendedName>
        <fullName evidence="3 11">Shikimate kinase</fullName>
        <shortName evidence="11">SK</shortName>
        <ecNumber evidence="3 11">2.7.1.71</ecNumber>
    </recommendedName>
</protein>
<evidence type="ECO:0000313" key="13">
    <source>
        <dbReference type="Proteomes" id="UP000295050"/>
    </source>
</evidence>
<dbReference type="GO" id="GO:0009423">
    <property type="term" value="P:chorismate biosynthetic process"/>
    <property type="evidence" value="ECO:0007669"/>
    <property type="project" value="UniProtKB-UniRule"/>
</dbReference>
<dbReference type="GO" id="GO:0009073">
    <property type="term" value="P:aromatic amino acid family biosynthetic process"/>
    <property type="evidence" value="ECO:0007669"/>
    <property type="project" value="UniProtKB-KW"/>
</dbReference>
<evidence type="ECO:0000256" key="11">
    <source>
        <dbReference type="HAMAP-Rule" id="MF_00109"/>
    </source>
</evidence>
<feature type="binding site" evidence="11">
    <location>
        <position position="38"/>
    </location>
    <ligand>
        <name>substrate</name>
    </ligand>
</feature>
<feature type="binding site" evidence="11">
    <location>
        <position position="20"/>
    </location>
    <ligand>
        <name>Mg(2+)</name>
        <dbReference type="ChEBI" id="CHEBI:18420"/>
    </ligand>
</feature>
<keyword evidence="11" id="KW-0460">Magnesium</keyword>
<keyword evidence="8 11" id="KW-0067">ATP-binding</keyword>
<comment type="subcellular location">
    <subcellularLocation>
        <location evidence="11">Cytoplasm</location>
    </subcellularLocation>
</comment>
<dbReference type="GO" id="GO:0004765">
    <property type="term" value="F:shikimate kinase activity"/>
    <property type="evidence" value="ECO:0007669"/>
    <property type="project" value="UniProtKB-UniRule"/>
</dbReference>
<evidence type="ECO:0000256" key="6">
    <source>
        <dbReference type="ARBA" id="ARBA00022741"/>
    </source>
</evidence>
<accession>A0A4R2RG33</accession>
<dbReference type="OrthoDB" id="9800332at2"/>
<dbReference type="Proteomes" id="UP000295050">
    <property type="component" value="Unassembled WGS sequence"/>
</dbReference>
<dbReference type="AlphaFoldDB" id="A0A4R2RG33"/>
<dbReference type="GO" id="GO:0005829">
    <property type="term" value="C:cytosol"/>
    <property type="evidence" value="ECO:0007669"/>
    <property type="project" value="TreeGrafter"/>
</dbReference>
<keyword evidence="9 11" id="KW-0057">Aromatic amino acid biosynthesis</keyword>